<dbReference type="GO" id="GO:0005975">
    <property type="term" value="P:carbohydrate metabolic process"/>
    <property type="evidence" value="ECO:0007669"/>
    <property type="project" value="InterPro"/>
</dbReference>
<evidence type="ECO:0000259" key="2">
    <source>
        <dbReference type="Pfam" id="PF00723"/>
    </source>
</evidence>
<dbReference type="InterPro" id="IPR058310">
    <property type="entry name" value="DUF7997"/>
</dbReference>
<comment type="caution">
    <text evidence="4">The sequence shown here is derived from an EMBL/GenBank/DDBJ whole genome shotgun (WGS) entry which is preliminary data.</text>
</comment>
<dbReference type="STRING" id="1227456.C450_19421"/>
<protein>
    <recommendedName>
        <fullName evidence="6">Glucan 1,4-alpha-glucosidase</fullName>
    </recommendedName>
</protein>
<dbReference type="RefSeq" id="WP_005046345.1">
    <property type="nucleotide sequence ID" value="NZ_AOME01000088.1"/>
</dbReference>
<organism evidence="4 5">
    <name type="scientific">Halococcus salifodinae DSM 8989</name>
    <dbReference type="NCBI Taxonomy" id="1227456"/>
    <lineage>
        <taxon>Archaea</taxon>
        <taxon>Methanobacteriati</taxon>
        <taxon>Methanobacteriota</taxon>
        <taxon>Stenosarchaea group</taxon>
        <taxon>Halobacteria</taxon>
        <taxon>Halobacteriales</taxon>
        <taxon>Halococcaceae</taxon>
        <taxon>Halococcus</taxon>
    </lineage>
</organism>
<proteinExistence type="inferred from homology"/>
<feature type="domain" description="DUF7997" evidence="3">
    <location>
        <begin position="1"/>
        <end position="241"/>
    </location>
</feature>
<dbReference type="InterPro" id="IPR008928">
    <property type="entry name" value="6-hairpin_glycosidase_sf"/>
</dbReference>
<dbReference type="OrthoDB" id="18576at2157"/>
<evidence type="ECO:0008006" key="6">
    <source>
        <dbReference type="Google" id="ProtNLM"/>
    </source>
</evidence>
<dbReference type="PANTHER" id="PTHR31616">
    <property type="entry name" value="TREHALASE"/>
    <property type="match status" value="1"/>
</dbReference>
<dbReference type="InterPro" id="IPR012341">
    <property type="entry name" value="6hp_glycosidase-like_sf"/>
</dbReference>
<dbReference type="SUPFAM" id="SSF48208">
    <property type="entry name" value="Six-hairpin glycosidases"/>
    <property type="match status" value="1"/>
</dbReference>
<sequence>MHLRDALDDYKRHRGDATRFPGERRTTAGRFSGFDGRLVHVDENGSIRDCSYPLVGLTGIVRSRFGVRPTDEAEPTWFDARHSTQHYEDDTGLVVTDHETEHGVITQYDLTLDEIHVTHVEVSAAEESLDMIAGVGFAPDGRDTRIGQLHHGDAIELYHTAETDYLASATGFETICGSGFDGFAALLDRTPSTYPREDEAHTSGEDVLGGDVYCVIPVENGTATVATLLTRRTDRSRETALDVVRTAAADHDAATLERTAGRRTVPSLTTDHPHADAIGMDLRVLSSLTGQSGLRIAGPEFDPYYAHSGGYGYSWFRDDAETSSFLLDADRQLDLGLDDWHARSAAAYAATQRDDGTWPHRVWAFDGTLAPGWANGRLETNKHEDYQADQTASVVAYLAAHGDEDDHRDVLCRALDALDDDLAGDGRPVAGENAWEDMTGRFTHTAATALEAYSAVAATDGALDDRAAEQADAVYDGLDDLWVEERGIFALREYGPNHDAAGELDERCDSATFALVNAHREYARVGRVDDERLDRLVSHITTLVSALRRDPNGGAVAGLVRYDGDDWRRREQAHEKIWTVSTAWGAYAAGSLAAMLTERDDERAEELAATARDLLALVLPDGPLARDDGSLPEQVFDDGTPDSATPLGWSHALRLATIALLDEYAMLEPHAVVAND</sequence>
<dbReference type="Pfam" id="PF00723">
    <property type="entry name" value="Glyco_hydro_15"/>
    <property type="match status" value="1"/>
</dbReference>
<dbReference type="AlphaFoldDB" id="M0MTE7"/>
<dbReference type="EMBL" id="AOME01000088">
    <property type="protein sequence ID" value="EMA48613.1"/>
    <property type="molecule type" value="Genomic_DNA"/>
</dbReference>
<evidence type="ECO:0000256" key="1">
    <source>
        <dbReference type="ARBA" id="ARBA00006188"/>
    </source>
</evidence>
<dbReference type="Pfam" id="PF25978">
    <property type="entry name" value="DUF7997"/>
    <property type="match status" value="1"/>
</dbReference>
<dbReference type="Proteomes" id="UP000011625">
    <property type="component" value="Unassembled WGS sequence"/>
</dbReference>
<dbReference type="PATRIC" id="fig|1227456.3.peg.3939"/>
<evidence type="ECO:0000313" key="4">
    <source>
        <dbReference type="EMBL" id="EMA48613.1"/>
    </source>
</evidence>
<evidence type="ECO:0000259" key="3">
    <source>
        <dbReference type="Pfam" id="PF25978"/>
    </source>
</evidence>
<dbReference type="InterPro" id="IPR011613">
    <property type="entry name" value="GH15-like"/>
</dbReference>
<reference evidence="4 5" key="1">
    <citation type="journal article" date="2014" name="PLoS Genet.">
        <title>Phylogenetically driven sequencing of extremely halophilic archaea reveals strategies for static and dynamic osmo-response.</title>
        <authorList>
            <person name="Becker E.A."/>
            <person name="Seitzer P.M."/>
            <person name="Tritt A."/>
            <person name="Larsen D."/>
            <person name="Krusor M."/>
            <person name="Yao A.I."/>
            <person name="Wu D."/>
            <person name="Madern D."/>
            <person name="Eisen J.A."/>
            <person name="Darling A.E."/>
            <person name="Facciotti M.T."/>
        </authorList>
    </citation>
    <scope>NUCLEOTIDE SEQUENCE [LARGE SCALE GENOMIC DNA]</scope>
    <source>
        <strain evidence="4 5">DSM 8989</strain>
    </source>
</reference>
<dbReference type="GO" id="GO:0004553">
    <property type="term" value="F:hydrolase activity, hydrolyzing O-glycosyl compounds"/>
    <property type="evidence" value="ECO:0007669"/>
    <property type="project" value="TreeGrafter"/>
</dbReference>
<gene>
    <name evidence="4" type="ORF">C450_19421</name>
</gene>
<dbReference type="Gene3D" id="1.50.10.10">
    <property type="match status" value="1"/>
</dbReference>
<feature type="domain" description="GH15-like" evidence="2">
    <location>
        <begin position="292"/>
        <end position="658"/>
    </location>
</feature>
<accession>M0MTE7</accession>
<comment type="similarity">
    <text evidence="1">Belongs to the glycosyl hydrolase 15 family.</text>
</comment>
<evidence type="ECO:0000313" key="5">
    <source>
        <dbReference type="Proteomes" id="UP000011625"/>
    </source>
</evidence>
<keyword evidence="5" id="KW-1185">Reference proteome</keyword>
<name>M0MTE7_9EURY</name>
<dbReference type="PANTHER" id="PTHR31616:SF0">
    <property type="entry name" value="GLUCAN 1,4-ALPHA-GLUCOSIDASE"/>
    <property type="match status" value="1"/>
</dbReference>